<dbReference type="AlphaFoldDB" id="A0ABD5SMD3"/>
<keyword evidence="3" id="KW-1185">Reference proteome</keyword>
<organism evidence="2 3">
    <name type="scientific">Natrinema soli</name>
    <dbReference type="NCBI Taxonomy" id="1930624"/>
    <lineage>
        <taxon>Archaea</taxon>
        <taxon>Methanobacteriati</taxon>
        <taxon>Methanobacteriota</taxon>
        <taxon>Stenosarchaea group</taxon>
        <taxon>Halobacteria</taxon>
        <taxon>Halobacteriales</taxon>
        <taxon>Natrialbaceae</taxon>
        <taxon>Natrinema</taxon>
    </lineage>
</organism>
<proteinExistence type="predicted"/>
<dbReference type="Gene3D" id="3.40.50.970">
    <property type="match status" value="1"/>
</dbReference>
<dbReference type="EMBL" id="JBHSWV010000214">
    <property type="protein sequence ID" value="MFC6766117.1"/>
    <property type="molecule type" value="Genomic_DNA"/>
</dbReference>
<evidence type="ECO:0000313" key="3">
    <source>
        <dbReference type="Proteomes" id="UP001596383"/>
    </source>
</evidence>
<dbReference type="SUPFAM" id="SSF52518">
    <property type="entry name" value="Thiamin diphosphate-binding fold (THDP-binding)"/>
    <property type="match status" value="1"/>
</dbReference>
<comment type="caution">
    <text evidence="2">The sequence shown here is derived from an EMBL/GenBank/DDBJ whole genome shotgun (WGS) entry which is preliminary data.</text>
</comment>
<gene>
    <name evidence="2" type="ORF">ACFQE6_14280</name>
</gene>
<reference evidence="2 3" key="1">
    <citation type="journal article" date="2019" name="Int. J. Syst. Evol. Microbiol.">
        <title>The Global Catalogue of Microorganisms (GCM) 10K type strain sequencing project: providing services to taxonomists for standard genome sequencing and annotation.</title>
        <authorList>
            <consortium name="The Broad Institute Genomics Platform"/>
            <consortium name="The Broad Institute Genome Sequencing Center for Infectious Disease"/>
            <person name="Wu L."/>
            <person name="Ma J."/>
        </authorList>
    </citation>
    <scope>NUCLEOTIDE SEQUENCE [LARGE SCALE GENOMIC DNA]</scope>
    <source>
        <strain evidence="2 3">LMG 29247</strain>
    </source>
</reference>
<dbReference type="InterPro" id="IPR029061">
    <property type="entry name" value="THDP-binding"/>
</dbReference>
<dbReference type="GO" id="GO:0006082">
    <property type="term" value="P:organic acid metabolic process"/>
    <property type="evidence" value="ECO:0007669"/>
    <property type="project" value="UniProtKB-ARBA"/>
</dbReference>
<dbReference type="Proteomes" id="UP001596383">
    <property type="component" value="Unassembled WGS sequence"/>
</dbReference>
<protein>
    <submittedName>
        <fullName evidence="2">Uncharacterized protein</fullName>
    </submittedName>
</protein>
<name>A0ABD5SMD3_9EURY</name>
<dbReference type="GO" id="GO:0044272">
    <property type="term" value="P:sulfur compound biosynthetic process"/>
    <property type="evidence" value="ECO:0007669"/>
    <property type="project" value="UniProtKB-ARBA"/>
</dbReference>
<evidence type="ECO:0000256" key="1">
    <source>
        <dbReference type="SAM" id="MobiDB-lite"/>
    </source>
</evidence>
<evidence type="ECO:0000313" key="2">
    <source>
        <dbReference type="EMBL" id="MFC6766117.1"/>
    </source>
</evidence>
<accession>A0ABD5SMD3</accession>
<dbReference type="RefSeq" id="WP_273739108.1">
    <property type="nucleotide sequence ID" value="NZ_JAQIVI010000214.1"/>
</dbReference>
<sequence>MDHARNWRERRTQTLRDHRDDGRLTSSVLSAALDEIVDSSTIVVEDMVTNRDTLIEHVTLTELGSYYSSGGAGLGWAGGAAVGAKLAAPDS</sequence>
<feature type="region of interest" description="Disordered" evidence="1">
    <location>
        <begin position="1"/>
        <end position="20"/>
    </location>
</feature>